<dbReference type="GeneID" id="97669193"/>
<dbReference type="EMBL" id="CXWC01000003">
    <property type="protein sequence ID" value="CTQ68360.1"/>
    <property type="molecule type" value="Genomic_DNA"/>
</dbReference>
<dbReference type="AlphaFoldDB" id="A0A0M7A242"/>
<feature type="transmembrane region" description="Helical" evidence="1">
    <location>
        <begin position="166"/>
        <end position="185"/>
    </location>
</feature>
<name>A0A0M7A242_9HYPH</name>
<feature type="signal peptide" evidence="2">
    <location>
        <begin position="1"/>
        <end position="21"/>
    </location>
</feature>
<organism evidence="3 4">
    <name type="scientific">Roseibium album</name>
    <dbReference type="NCBI Taxonomy" id="311410"/>
    <lineage>
        <taxon>Bacteria</taxon>
        <taxon>Pseudomonadati</taxon>
        <taxon>Pseudomonadota</taxon>
        <taxon>Alphaproteobacteria</taxon>
        <taxon>Hyphomicrobiales</taxon>
        <taxon>Stappiaceae</taxon>
        <taxon>Roseibium</taxon>
    </lineage>
</organism>
<keyword evidence="4" id="KW-1185">Reference proteome</keyword>
<evidence type="ECO:0000256" key="2">
    <source>
        <dbReference type="SAM" id="SignalP"/>
    </source>
</evidence>
<evidence type="ECO:0000256" key="1">
    <source>
        <dbReference type="SAM" id="Phobius"/>
    </source>
</evidence>
<dbReference type="Proteomes" id="UP000049983">
    <property type="component" value="Unassembled WGS sequence"/>
</dbReference>
<keyword evidence="1" id="KW-0472">Membrane</keyword>
<dbReference type="RefSeq" id="WP_055119552.1">
    <property type="nucleotide sequence ID" value="NZ_CXWA01000007.1"/>
</dbReference>
<evidence type="ECO:0000313" key="3">
    <source>
        <dbReference type="EMBL" id="CTQ68360.1"/>
    </source>
</evidence>
<reference evidence="4" key="1">
    <citation type="submission" date="2015-07" db="EMBL/GenBank/DDBJ databases">
        <authorList>
            <person name="Rodrigo-Torres Lidia"/>
            <person name="Arahal R.David."/>
        </authorList>
    </citation>
    <scope>NUCLEOTIDE SEQUENCE [LARGE SCALE GENOMIC DNA]</scope>
    <source>
        <strain evidence="4">CECT 5096</strain>
    </source>
</reference>
<evidence type="ECO:0000313" key="4">
    <source>
        <dbReference type="Proteomes" id="UP000049983"/>
    </source>
</evidence>
<gene>
    <name evidence="3" type="ORF">LA5096_01782</name>
</gene>
<keyword evidence="1" id="KW-1133">Transmembrane helix</keyword>
<proteinExistence type="predicted"/>
<dbReference type="STRING" id="311410.LA5095_04803"/>
<evidence type="ECO:0008006" key="5">
    <source>
        <dbReference type="Google" id="ProtNLM"/>
    </source>
</evidence>
<protein>
    <recommendedName>
        <fullName evidence="5">VPLPA-CTERM protein sorting domain-containing protein</fullName>
    </recommendedName>
</protein>
<accession>A0A0M7A242</accession>
<keyword evidence="2" id="KW-0732">Signal</keyword>
<sequence>MFNRLITFASILMLCSGVAHAIPVNPGDTIRGSYAFPTYGATELEPTSFLLRLFSADLFGGADAVGIRILDEGLNPLLFTTLNASGTALDPTIGIPVSLSDFLPGVLGPSDPARIPRTGFVDVTGLAGSFDVSSLSLFGTEFVGKVGILRQARVDEFYAVMTPTTVPLPAAGFLLAGAVAGLFGFRAGKTRRG</sequence>
<keyword evidence="1" id="KW-0812">Transmembrane</keyword>
<feature type="chain" id="PRO_5009787924" description="VPLPA-CTERM protein sorting domain-containing protein" evidence="2">
    <location>
        <begin position="22"/>
        <end position="193"/>
    </location>
</feature>